<protein>
    <submittedName>
        <fullName evidence="1">Uncharacterized protein</fullName>
    </submittedName>
</protein>
<dbReference type="AlphaFoldDB" id="A0A0D6DXE5"/>
<sequence>MFNTENILSNEQRAHDLALLIAQAEINKTLVAQVKSENEATELDIYPLYLTAYHEALESFSKDFPD</sequence>
<dbReference type="KEGG" id="lpk:LACPI_0966"/>
<reference evidence="2" key="1">
    <citation type="submission" date="2015-01" db="EMBL/GenBank/DDBJ databases">
        <authorList>
            <person name="Andreevskaya M."/>
        </authorList>
    </citation>
    <scope>NUCLEOTIDE SEQUENCE [LARGE SCALE GENOMIC DNA]</scope>
    <source>
        <strain evidence="2">MKFS47</strain>
    </source>
</reference>
<evidence type="ECO:0000313" key="1">
    <source>
        <dbReference type="EMBL" id="CEN28166.1"/>
    </source>
</evidence>
<name>A0A0D6DXE5_9LACT</name>
<dbReference type="HOGENOM" id="CLU_206686_0_0_9"/>
<proteinExistence type="predicted"/>
<evidence type="ECO:0000313" key="2">
    <source>
        <dbReference type="Proteomes" id="UP000033166"/>
    </source>
</evidence>
<dbReference type="EMBL" id="LN774769">
    <property type="protein sequence ID" value="CEN28166.1"/>
    <property type="molecule type" value="Genomic_DNA"/>
</dbReference>
<dbReference type="RefSeq" id="WP_047915347.1">
    <property type="nucleotide sequence ID" value="NZ_LN774769.1"/>
</dbReference>
<organism evidence="1 2">
    <name type="scientific">Pseudolactococcus piscium MKFS47</name>
    <dbReference type="NCBI Taxonomy" id="297352"/>
    <lineage>
        <taxon>Bacteria</taxon>
        <taxon>Bacillati</taxon>
        <taxon>Bacillota</taxon>
        <taxon>Bacilli</taxon>
        <taxon>Lactobacillales</taxon>
        <taxon>Streptococcaceae</taxon>
        <taxon>Pseudolactococcus</taxon>
    </lineage>
</organism>
<accession>A0A0D6DXE5</accession>
<gene>
    <name evidence="1" type="ORF">LACPI_0966</name>
</gene>
<dbReference type="GeneID" id="71636236"/>
<dbReference type="Proteomes" id="UP000033166">
    <property type="component" value="Chromosome I"/>
</dbReference>
<dbReference type="STRING" id="1364.LP2241_20529"/>